<dbReference type="PANTHER" id="PTHR44329:SF214">
    <property type="entry name" value="PROTEIN KINASE DOMAIN-CONTAINING PROTEIN"/>
    <property type="match status" value="1"/>
</dbReference>
<feature type="domain" description="Protein kinase" evidence="8">
    <location>
        <begin position="240"/>
        <end position="502"/>
    </location>
</feature>
<dbReference type="RefSeq" id="XP_001689541.2">
    <property type="nucleotide sequence ID" value="XM_001689489.2"/>
</dbReference>
<dbReference type="GO" id="GO:0005524">
    <property type="term" value="F:ATP binding"/>
    <property type="evidence" value="ECO:0007669"/>
    <property type="project" value="UniProtKB-UniRule"/>
</dbReference>
<keyword evidence="1" id="KW-0723">Serine/threonine-protein kinase</keyword>
<evidence type="ECO:0000256" key="1">
    <source>
        <dbReference type="ARBA" id="ARBA00022527"/>
    </source>
</evidence>
<proteinExistence type="predicted"/>
<evidence type="ECO:0000256" key="2">
    <source>
        <dbReference type="ARBA" id="ARBA00022679"/>
    </source>
</evidence>
<dbReference type="OrthoDB" id="540795at2759"/>
<accession>A0A2K3E6G9</accession>
<dbReference type="CDD" id="cd13999">
    <property type="entry name" value="STKc_MAP3K-like"/>
    <property type="match status" value="1"/>
</dbReference>
<dbReference type="GO" id="GO:0007165">
    <property type="term" value="P:signal transduction"/>
    <property type="evidence" value="ECO:0000318"/>
    <property type="project" value="GO_Central"/>
</dbReference>
<dbReference type="OMA" id="ANALVYC"/>
<evidence type="ECO:0000313" key="10">
    <source>
        <dbReference type="Proteomes" id="UP000006906"/>
    </source>
</evidence>
<keyword evidence="2" id="KW-0808">Transferase</keyword>
<dbReference type="PaxDb" id="3055-EDP09279"/>
<dbReference type="PANTHER" id="PTHR44329">
    <property type="entry name" value="SERINE/THREONINE-PROTEIN KINASE TNNI3K-RELATED"/>
    <property type="match status" value="1"/>
</dbReference>
<evidence type="ECO:0000256" key="3">
    <source>
        <dbReference type="ARBA" id="ARBA00022741"/>
    </source>
</evidence>
<dbReference type="PROSITE" id="PS50011">
    <property type="entry name" value="PROTEIN_KINASE_DOM"/>
    <property type="match status" value="1"/>
</dbReference>
<dbReference type="Proteomes" id="UP000006906">
    <property type="component" value="Chromosome 1"/>
</dbReference>
<organism evidence="9 10">
    <name type="scientific">Chlamydomonas reinhardtii</name>
    <name type="common">Chlamydomonas smithii</name>
    <dbReference type="NCBI Taxonomy" id="3055"/>
    <lineage>
        <taxon>Eukaryota</taxon>
        <taxon>Viridiplantae</taxon>
        <taxon>Chlorophyta</taxon>
        <taxon>core chlorophytes</taxon>
        <taxon>Chlorophyceae</taxon>
        <taxon>CS clade</taxon>
        <taxon>Chlamydomonadales</taxon>
        <taxon>Chlamydomonadaceae</taxon>
        <taxon>Chlamydomonas</taxon>
    </lineage>
</organism>
<dbReference type="EMBL" id="CM008962">
    <property type="protein sequence ID" value="PNW88327.1"/>
    <property type="molecule type" value="Genomic_DNA"/>
</dbReference>
<name>A0A2K3E6G9_CHLRE</name>
<dbReference type="Pfam" id="PF07714">
    <property type="entry name" value="PK_Tyr_Ser-Thr"/>
    <property type="match status" value="1"/>
</dbReference>
<evidence type="ECO:0000256" key="7">
    <source>
        <dbReference type="SAM" id="MobiDB-lite"/>
    </source>
</evidence>
<sequence>MALPAPRTAATGSLVSAYQATYGGSGGRPAAAGADGDPDAGSMPHGILGAVPMTPDEALARLTGKATSSGSESSRLHTNSGSAPPRGPSPLQPQQPRGTEGKVFKVPQSRAPIPGALTKSGGGKERSLRGLVGDKSALAALGLVTTGASGQATSPTAGPQATSPAGAKAVAPSAVVGGPGTSGALATGVQLSGAVAPGMGGNSLIGGGIAPPPSLQAGAIAHGVIAPGPDVHMDINLDELNLGHEIGRGGFGKVYSGTYQGTPVAIKMLLGNATSALSELAALRLEVSILSRANHPNVVKIYGGNLSPPKPFIVAELLMCSLHDYIYHPQADTRTLLVVRLARGIAAALAYLHPTVLHRDLKPGNVLLSHEGVPKIADFGLARWKLKTLLSTQTLEAGSVPYLAPECFDPDVWRLSTSVDVYSLAIIMSEMLMRRPPWHGMSSMQVAWEVHVQGRRPALPPASPLVPVELLQLIEACWHQDPKERPSAAQVYVVLSELHNRLEELEAGDAASGR</sequence>
<evidence type="ECO:0000256" key="4">
    <source>
        <dbReference type="ARBA" id="ARBA00022777"/>
    </source>
</evidence>
<evidence type="ECO:0000313" key="9">
    <source>
        <dbReference type="EMBL" id="PNW88327.1"/>
    </source>
</evidence>
<feature type="compositionally biased region" description="Polar residues" evidence="7">
    <location>
        <begin position="65"/>
        <end position="82"/>
    </location>
</feature>
<feature type="binding site" evidence="6">
    <location>
        <position position="267"/>
    </location>
    <ligand>
        <name>ATP</name>
        <dbReference type="ChEBI" id="CHEBI:30616"/>
    </ligand>
</feature>
<dbReference type="PROSITE" id="PS00107">
    <property type="entry name" value="PROTEIN_KINASE_ATP"/>
    <property type="match status" value="1"/>
</dbReference>
<dbReference type="InterPro" id="IPR051681">
    <property type="entry name" value="Ser/Thr_Kinases-Pseudokinases"/>
</dbReference>
<dbReference type="SUPFAM" id="SSF56112">
    <property type="entry name" value="Protein kinase-like (PK-like)"/>
    <property type="match status" value="1"/>
</dbReference>
<dbReference type="InterPro" id="IPR000719">
    <property type="entry name" value="Prot_kinase_dom"/>
</dbReference>
<dbReference type="InParanoid" id="A0A2K3E6G9"/>
<dbReference type="InterPro" id="IPR011009">
    <property type="entry name" value="Kinase-like_dom_sf"/>
</dbReference>
<protein>
    <recommendedName>
        <fullName evidence="8">Protein kinase domain-containing protein</fullName>
    </recommendedName>
</protein>
<keyword evidence="5 6" id="KW-0067">ATP-binding</keyword>
<dbReference type="Gene3D" id="3.30.200.20">
    <property type="entry name" value="Phosphorylase Kinase, domain 1"/>
    <property type="match status" value="1"/>
</dbReference>
<dbReference type="Gene3D" id="1.10.510.10">
    <property type="entry name" value="Transferase(Phosphotransferase) domain 1"/>
    <property type="match status" value="1"/>
</dbReference>
<dbReference type="InterPro" id="IPR008271">
    <property type="entry name" value="Ser/Thr_kinase_AS"/>
</dbReference>
<keyword evidence="3 6" id="KW-0547">Nucleotide-binding</keyword>
<dbReference type="SMART" id="SM00220">
    <property type="entry name" value="S_TKc"/>
    <property type="match status" value="1"/>
</dbReference>
<dbReference type="AlphaFoldDB" id="A0A2K3E6G9"/>
<evidence type="ECO:0000256" key="6">
    <source>
        <dbReference type="PROSITE-ProRule" id="PRU10141"/>
    </source>
</evidence>
<keyword evidence="4" id="KW-0418">Kinase</keyword>
<dbReference type="FunCoup" id="A0A2K3E6G9">
    <property type="interactions" value="490"/>
</dbReference>
<reference evidence="9 10" key="1">
    <citation type="journal article" date="2007" name="Science">
        <title>The Chlamydomonas genome reveals the evolution of key animal and plant functions.</title>
        <authorList>
            <person name="Merchant S.S."/>
            <person name="Prochnik S.E."/>
            <person name="Vallon O."/>
            <person name="Harris E.H."/>
            <person name="Karpowicz S.J."/>
            <person name="Witman G.B."/>
            <person name="Terry A."/>
            <person name="Salamov A."/>
            <person name="Fritz-Laylin L.K."/>
            <person name="Marechal-Drouard L."/>
            <person name="Marshall W.F."/>
            <person name="Qu L.H."/>
            <person name="Nelson D.R."/>
            <person name="Sanderfoot A.A."/>
            <person name="Spalding M.H."/>
            <person name="Kapitonov V.V."/>
            <person name="Ren Q."/>
            <person name="Ferris P."/>
            <person name="Lindquist E."/>
            <person name="Shapiro H."/>
            <person name="Lucas S.M."/>
            <person name="Grimwood J."/>
            <person name="Schmutz J."/>
            <person name="Cardol P."/>
            <person name="Cerutti H."/>
            <person name="Chanfreau G."/>
            <person name="Chen C.L."/>
            <person name="Cognat V."/>
            <person name="Croft M.T."/>
            <person name="Dent R."/>
            <person name="Dutcher S."/>
            <person name="Fernandez E."/>
            <person name="Fukuzawa H."/>
            <person name="Gonzalez-Ballester D."/>
            <person name="Gonzalez-Halphen D."/>
            <person name="Hallmann A."/>
            <person name="Hanikenne M."/>
            <person name="Hippler M."/>
            <person name="Inwood W."/>
            <person name="Jabbari K."/>
            <person name="Kalanon M."/>
            <person name="Kuras R."/>
            <person name="Lefebvre P.A."/>
            <person name="Lemaire S.D."/>
            <person name="Lobanov A.V."/>
            <person name="Lohr M."/>
            <person name="Manuell A."/>
            <person name="Meier I."/>
            <person name="Mets L."/>
            <person name="Mittag M."/>
            <person name="Mittelmeier T."/>
            <person name="Moroney J.V."/>
            <person name="Moseley J."/>
            <person name="Napoli C."/>
            <person name="Nedelcu A.M."/>
            <person name="Niyogi K."/>
            <person name="Novoselov S.V."/>
            <person name="Paulsen I.T."/>
            <person name="Pazour G."/>
            <person name="Purton S."/>
            <person name="Ral J.P."/>
            <person name="Riano-Pachon D.M."/>
            <person name="Riekhof W."/>
            <person name="Rymarquis L."/>
            <person name="Schroda M."/>
            <person name="Stern D."/>
            <person name="Umen J."/>
            <person name="Willows R."/>
            <person name="Wilson N."/>
            <person name="Zimmer S.L."/>
            <person name="Allmer J."/>
            <person name="Balk J."/>
            <person name="Bisova K."/>
            <person name="Chen C.J."/>
            <person name="Elias M."/>
            <person name="Gendler K."/>
            <person name="Hauser C."/>
            <person name="Lamb M.R."/>
            <person name="Ledford H."/>
            <person name="Long J.C."/>
            <person name="Minagawa J."/>
            <person name="Page M.D."/>
            <person name="Pan J."/>
            <person name="Pootakham W."/>
            <person name="Roje S."/>
            <person name="Rose A."/>
            <person name="Stahlberg E."/>
            <person name="Terauchi A.M."/>
            <person name="Yang P."/>
            <person name="Ball S."/>
            <person name="Bowler C."/>
            <person name="Dieckmann C.L."/>
            <person name="Gladyshev V.N."/>
            <person name="Green P."/>
            <person name="Jorgensen R."/>
            <person name="Mayfield S."/>
            <person name="Mueller-Roeber B."/>
            <person name="Rajamani S."/>
            <person name="Sayre R.T."/>
            <person name="Brokstein P."/>
            <person name="Dubchak I."/>
            <person name="Goodstein D."/>
            <person name="Hornick L."/>
            <person name="Huang Y.W."/>
            <person name="Jhaveri J."/>
            <person name="Luo Y."/>
            <person name="Martinez D."/>
            <person name="Ngau W.C."/>
            <person name="Otillar B."/>
            <person name="Poliakov A."/>
            <person name="Porter A."/>
            <person name="Szajkowski L."/>
            <person name="Werner G."/>
            <person name="Zhou K."/>
            <person name="Grigoriev I.V."/>
            <person name="Rokhsar D.S."/>
            <person name="Grossman A.R."/>
        </authorList>
    </citation>
    <scope>NUCLEOTIDE SEQUENCE [LARGE SCALE GENOMIC DNA]</scope>
    <source>
        <strain evidence="10">CC-503</strain>
    </source>
</reference>
<feature type="compositionally biased region" description="Low complexity" evidence="7">
    <location>
        <begin position="28"/>
        <end position="42"/>
    </location>
</feature>
<dbReference type="GO" id="GO:0004674">
    <property type="term" value="F:protein serine/threonine kinase activity"/>
    <property type="evidence" value="ECO:0000318"/>
    <property type="project" value="GO_Central"/>
</dbReference>
<dbReference type="GeneID" id="5715263"/>
<dbReference type="InterPro" id="IPR017441">
    <property type="entry name" value="Protein_kinase_ATP_BS"/>
</dbReference>
<dbReference type="ExpressionAtlas" id="A0A2K3E6G9">
    <property type="expression patterns" value="baseline and differential"/>
</dbReference>
<dbReference type="PROSITE" id="PS00108">
    <property type="entry name" value="PROTEIN_KINASE_ST"/>
    <property type="match status" value="1"/>
</dbReference>
<gene>
    <name evidence="9" type="ORF">CHLRE_01g024550v5</name>
</gene>
<evidence type="ECO:0000256" key="5">
    <source>
        <dbReference type="ARBA" id="ARBA00022840"/>
    </source>
</evidence>
<dbReference type="STRING" id="3055.A0A2K3E6G9"/>
<dbReference type="KEGG" id="cre:CHLRE_01g024550v5"/>
<dbReference type="InterPro" id="IPR001245">
    <property type="entry name" value="Ser-Thr/Tyr_kinase_cat_dom"/>
</dbReference>
<keyword evidence="10" id="KW-1185">Reference proteome</keyword>
<dbReference type="Gramene" id="PNW88327">
    <property type="protein sequence ID" value="PNW88327"/>
    <property type="gene ID" value="CHLRE_01g024550v5"/>
</dbReference>
<evidence type="ECO:0000259" key="8">
    <source>
        <dbReference type="PROSITE" id="PS50011"/>
    </source>
</evidence>
<feature type="region of interest" description="Disordered" evidence="7">
    <location>
        <begin position="19"/>
        <end position="128"/>
    </location>
</feature>